<comment type="subunit">
    <text evidence="4">Homotetramer.</text>
</comment>
<dbReference type="GO" id="GO:0008747">
    <property type="term" value="F:N-acetylneuraminate lyase activity"/>
    <property type="evidence" value="ECO:0007669"/>
    <property type="project" value="UniProtKB-EC"/>
</dbReference>
<dbReference type="AlphaFoldDB" id="Q16WA2"/>
<dbReference type="SUPFAM" id="SSF51569">
    <property type="entry name" value="Aldolase"/>
    <property type="match status" value="1"/>
</dbReference>
<gene>
    <name evidence="14" type="ORF">AaeL_AAEL009298</name>
</gene>
<dbReference type="Proteomes" id="UP000682892">
    <property type="component" value="Unassembled WGS sequence"/>
</dbReference>
<comment type="catalytic activity">
    <reaction evidence="10">
        <text>aceneuramate = aldehydo-N-acetyl-D-mannosamine + pyruvate</text>
        <dbReference type="Rhea" id="RHEA:23296"/>
        <dbReference type="ChEBI" id="CHEBI:15361"/>
        <dbReference type="ChEBI" id="CHEBI:17122"/>
        <dbReference type="ChEBI" id="CHEBI:173083"/>
        <dbReference type="EC" id="4.1.3.3"/>
    </reaction>
</comment>
<evidence type="ECO:0000256" key="1">
    <source>
        <dbReference type="ARBA" id="ARBA00004496"/>
    </source>
</evidence>
<evidence type="ECO:0000256" key="3">
    <source>
        <dbReference type="ARBA" id="ARBA00006324"/>
    </source>
</evidence>
<dbReference type="EC" id="4.1.3.3" evidence="5"/>
<evidence type="ECO:0000256" key="13">
    <source>
        <dbReference type="PIRSR" id="PIRSR001365-2"/>
    </source>
</evidence>
<dbReference type="KEGG" id="aag:5571760"/>
<dbReference type="PaxDb" id="7159-AAEL009298-PA"/>
<evidence type="ECO:0000256" key="4">
    <source>
        <dbReference type="ARBA" id="ARBA00011881"/>
    </source>
</evidence>
<dbReference type="InterPro" id="IPR013785">
    <property type="entry name" value="Aldolase_TIM"/>
</dbReference>
<keyword evidence="8" id="KW-0704">Schiff base</keyword>
<evidence type="ECO:0000256" key="10">
    <source>
        <dbReference type="ARBA" id="ARBA00044906"/>
    </source>
</evidence>
<dbReference type="EMBL" id="CH477572">
    <property type="protein sequence ID" value="EAT38848.1"/>
    <property type="molecule type" value="Genomic_DNA"/>
</dbReference>
<dbReference type="InterPro" id="IPR002220">
    <property type="entry name" value="DapA-like"/>
</dbReference>
<dbReference type="OrthoDB" id="191315at2759"/>
<comment type="pathway">
    <text evidence="2">Amino-sugar metabolism; N-acetylneuraminate degradation.</text>
</comment>
<feature type="active site" description="Schiff-base intermediate with substrate" evidence="12">
    <location>
        <position position="172"/>
    </location>
</feature>
<dbReference type="PIRSF" id="PIRSF001365">
    <property type="entry name" value="DHDPS"/>
    <property type="match status" value="1"/>
</dbReference>
<evidence type="ECO:0000313" key="15">
    <source>
        <dbReference type="Proteomes" id="UP000682892"/>
    </source>
</evidence>
<dbReference type="STRING" id="7159.Q16WA2"/>
<reference evidence="14" key="3">
    <citation type="submission" date="2012-09" db="EMBL/GenBank/DDBJ databases">
        <authorList>
            <consortium name="VectorBase"/>
        </authorList>
    </citation>
    <scope>NUCLEOTIDE SEQUENCE</scope>
    <source>
        <strain evidence="14">Liverpool</strain>
    </source>
</reference>
<keyword evidence="9" id="KW-0119">Carbohydrate metabolism</keyword>
<evidence type="ECO:0000313" key="14">
    <source>
        <dbReference type="EMBL" id="EAT38848.1"/>
    </source>
</evidence>
<comment type="subcellular location">
    <subcellularLocation>
        <location evidence="1">Cytoplasm</location>
    </subcellularLocation>
</comment>
<evidence type="ECO:0000256" key="7">
    <source>
        <dbReference type="ARBA" id="ARBA00023239"/>
    </source>
</evidence>
<reference evidence="14" key="1">
    <citation type="submission" date="2005-10" db="EMBL/GenBank/DDBJ databases">
        <authorList>
            <person name="Loftus B.J."/>
            <person name="Nene V.M."/>
            <person name="Hannick L.I."/>
            <person name="Bidwell S."/>
            <person name="Haas B."/>
            <person name="Amedeo P."/>
            <person name="Orvis J."/>
            <person name="Wortman J.R."/>
            <person name="White O.R."/>
            <person name="Salzberg S."/>
            <person name="Shumway M."/>
            <person name="Koo H."/>
            <person name="Zhao Y."/>
            <person name="Holmes M."/>
            <person name="Miller J."/>
            <person name="Schatz M."/>
            <person name="Pop M."/>
            <person name="Pai G."/>
            <person name="Utterback T."/>
            <person name="Rogers Y.-H."/>
            <person name="Kravitz S."/>
            <person name="Fraser C.M."/>
        </authorList>
    </citation>
    <scope>NUCLEOTIDE SEQUENCE</scope>
    <source>
        <strain evidence="14">Liverpool</strain>
    </source>
</reference>
<reference evidence="14" key="2">
    <citation type="journal article" date="2007" name="Science">
        <title>Genome sequence of Aedes aegypti, a major arbovirus vector.</title>
        <authorList>
            <person name="Nene V."/>
            <person name="Wortman J.R."/>
            <person name="Lawson D."/>
            <person name="Haas B."/>
            <person name="Kodira C."/>
            <person name="Tu Z.J."/>
            <person name="Loftus B."/>
            <person name="Xi Z."/>
            <person name="Megy K."/>
            <person name="Grabherr M."/>
            <person name="Ren Q."/>
            <person name="Zdobnov E.M."/>
            <person name="Lobo N.F."/>
            <person name="Campbell K.S."/>
            <person name="Brown S.E."/>
            <person name="Bonaldo M.F."/>
            <person name="Zhu J."/>
            <person name="Sinkins S.P."/>
            <person name="Hogenkamp D.G."/>
            <person name="Amedeo P."/>
            <person name="Arensburger P."/>
            <person name="Atkinson P.W."/>
            <person name="Bidwell S."/>
            <person name="Biedler J."/>
            <person name="Birney E."/>
            <person name="Bruggner R.V."/>
            <person name="Costas J."/>
            <person name="Coy M.R."/>
            <person name="Crabtree J."/>
            <person name="Crawford M."/>
            <person name="Debruyn B."/>
            <person name="Decaprio D."/>
            <person name="Eiglmeier K."/>
            <person name="Eisenstadt E."/>
            <person name="El-Dorry H."/>
            <person name="Gelbart W.M."/>
            <person name="Gomes S.L."/>
            <person name="Hammond M."/>
            <person name="Hannick L.I."/>
            <person name="Hogan J.R."/>
            <person name="Holmes M.H."/>
            <person name="Jaffe D."/>
            <person name="Johnston J.S."/>
            <person name="Kennedy R.C."/>
            <person name="Koo H."/>
            <person name="Kravitz S."/>
            <person name="Kriventseva E.V."/>
            <person name="Kulp D."/>
            <person name="Labutti K."/>
            <person name="Lee E."/>
            <person name="Li S."/>
            <person name="Lovin D.D."/>
            <person name="Mao C."/>
            <person name="Mauceli E."/>
            <person name="Menck C.F."/>
            <person name="Miller J.R."/>
            <person name="Montgomery P."/>
            <person name="Mori A."/>
            <person name="Nascimento A.L."/>
            <person name="Naveira H.F."/>
            <person name="Nusbaum C."/>
            <person name="O'leary S."/>
            <person name="Orvis J."/>
            <person name="Pertea M."/>
            <person name="Quesneville H."/>
            <person name="Reidenbach K.R."/>
            <person name="Rogers Y.H."/>
            <person name="Roth C.W."/>
            <person name="Schneider J.R."/>
            <person name="Schatz M."/>
            <person name="Shumway M."/>
            <person name="Stanke M."/>
            <person name="Stinson E.O."/>
            <person name="Tubio J.M."/>
            <person name="Vanzee J.P."/>
            <person name="Verjovski-Almeida S."/>
            <person name="Werner D."/>
            <person name="White O."/>
            <person name="Wyder S."/>
            <person name="Zeng Q."/>
            <person name="Zhao Q."/>
            <person name="Zhao Y."/>
            <person name="Hill C.A."/>
            <person name="Raikhel A.S."/>
            <person name="Soares M.B."/>
            <person name="Knudson D.L."/>
            <person name="Lee N.H."/>
            <person name="Galagan J."/>
            <person name="Salzberg S.L."/>
            <person name="Paulsen I.T."/>
            <person name="Dimopoulos G."/>
            <person name="Collins F.H."/>
            <person name="Birren B."/>
            <person name="Fraser-Liggett C.M."/>
            <person name="Severson D.W."/>
        </authorList>
    </citation>
    <scope>NUCLEOTIDE SEQUENCE [LARGE SCALE GENOMIC DNA]</scope>
    <source>
        <strain evidence="14">Liverpool</strain>
    </source>
</reference>
<feature type="binding site" evidence="13">
    <location>
        <position position="211"/>
    </location>
    <ligand>
        <name>pyruvate</name>
        <dbReference type="ChEBI" id="CHEBI:15361"/>
    </ligand>
</feature>
<name>Q16WA2_AEDAE</name>
<evidence type="ECO:0000256" key="6">
    <source>
        <dbReference type="ARBA" id="ARBA00022490"/>
    </source>
</evidence>
<dbReference type="Pfam" id="PF00701">
    <property type="entry name" value="DHDPS"/>
    <property type="match status" value="1"/>
</dbReference>
<comment type="similarity">
    <text evidence="3">Belongs to the DapA family. NanA subfamily.</text>
</comment>
<evidence type="ECO:0000256" key="8">
    <source>
        <dbReference type="ARBA" id="ARBA00023270"/>
    </source>
</evidence>
<dbReference type="HOGENOM" id="CLU_049343_6_1_1"/>
<dbReference type="PhylomeDB" id="Q16WA2"/>
<proteinExistence type="inferred from homology"/>
<dbReference type="PANTHER" id="PTHR12128">
    <property type="entry name" value="DIHYDRODIPICOLINATE SYNTHASE"/>
    <property type="match status" value="1"/>
</dbReference>
<dbReference type="eggNOG" id="ENOG502QQA3">
    <property type="taxonomic scope" value="Eukaryota"/>
</dbReference>
<dbReference type="PANTHER" id="PTHR12128:SF21">
    <property type="entry name" value="N-ACETYLNEURAMINATE LYASE"/>
    <property type="match status" value="1"/>
</dbReference>
<organism evidence="14 15">
    <name type="scientific">Aedes aegypti</name>
    <name type="common">Yellowfever mosquito</name>
    <name type="synonym">Culex aegypti</name>
    <dbReference type="NCBI Taxonomy" id="7159"/>
    <lineage>
        <taxon>Eukaryota</taxon>
        <taxon>Metazoa</taxon>
        <taxon>Ecdysozoa</taxon>
        <taxon>Arthropoda</taxon>
        <taxon>Hexapoda</taxon>
        <taxon>Insecta</taxon>
        <taxon>Pterygota</taxon>
        <taxon>Neoptera</taxon>
        <taxon>Endopterygota</taxon>
        <taxon>Diptera</taxon>
        <taxon>Nematocera</taxon>
        <taxon>Culicoidea</taxon>
        <taxon>Culicidae</taxon>
        <taxon>Culicinae</taxon>
        <taxon>Aedini</taxon>
        <taxon>Aedes</taxon>
        <taxon>Stegomyia</taxon>
    </lineage>
</organism>
<evidence type="ECO:0000256" key="9">
    <source>
        <dbReference type="ARBA" id="ARBA00023277"/>
    </source>
</evidence>
<accession>Q16WA2</accession>
<evidence type="ECO:0000256" key="12">
    <source>
        <dbReference type="PIRSR" id="PIRSR001365-1"/>
    </source>
</evidence>
<keyword evidence="6" id="KW-0963">Cytoplasm</keyword>
<dbReference type="GO" id="GO:0005737">
    <property type="term" value="C:cytoplasm"/>
    <property type="evidence" value="ECO:0007669"/>
    <property type="project" value="UniProtKB-SubCell"/>
</dbReference>
<dbReference type="VEuPathDB" id="VectorBase:AAEL009298"/>
<evidence type="ECO:0000256" key="5">
    <source>
        <dbReference type="ARBA" id="ARBA00012911"/>
    </source>
</evidence>
<dbReference type="SMART" id="SM01130">
    <property type="entry name" value="DHDPS"/>
    <property type="match status" value="1"/>
</dbReference>
<dbReference type="Gene3D" id="3.20.20.70">
    <property type="entry name" value="Aldolase class I"/>
    <property type="match status" value="1"/>
</dbReference>
<evidence type="ECO:0000256" key="2">
    <source>
        <dbReference type="ARBA" id="ARBA00004878"/>
    </source>
</evidence>
<protein>
    <recommendedName>
        <fullName evidence="5">N-acetylneuraminate lyase</fullName>
        <ecNumber evidence="5">4.1.3.3</ecNumber>
    </recommendedName>
</protein>
<dbReference type="OMA" id="FHFAMNE"/>
<evidence type="ECO:0000256" key="11">
    <source>
        <dbReference type="PIRNR" id="PIRNR001365"/>
    </source>
</evidence>
<keyword evidence="7 11" id="KW-0456">Lyase</keyword>
<sequence>MKQFSFKGVMAPVFTAYHSDNEKTVNYEIIDSYAKYLKQKKVEAVLVNGTSGEGMLMNVGERKQVTEAWKKACDVNGIVLMVQIGGAPYPDVIEMAKHAEKLEVDGVLCLPELYFKPKSPEKLTEYLKNVAVHCPSIPFFYYHIPMFTDVTVHMPTFLDLAEQSIPNFRGIKYTSGDLEQGSACLKSGRSIFLGADSILCSAVAAGFDSFIMTTLNICPEISFEIINDVNNGQLDAAREKQKRLNTRIADIMKHGDWVTAMKKAFNEGCHLNLGGTRAPLTF</sequence>
<feature type="active site" description="Proton donor/acceptor" evidence="12">
    <location>
        <position position="142"/>
    </location>
</feature>